<keyword evidence="4" id="KW-1185">Reference proteome</keyword>
<dbReference type="Gene3D" id="3.30.519.10">
    <property type="entry name" value="Guanine Nucleotide Dissociation Inhibitor, domain 2"/>
    <property type="match status" value="1"/>
</dbReference>
<evidence type="ECO:0000256" key="2">
    <source>
        <dbReference type="SAM" id="MobiDB-lite"/>
    </source>
</evidence>
<dbReference type="GO" id="GO:0016192">
    <property type="term" value="P:vesicle-mediated transport"/>
    <property type="evidence" value="ECO:0007669"/>
    <property type="project" value="TreeGrafter"/>
</dbReference>
<dbReference type="PANTHER" id="PTHR11787">
    <property type="entry name" value="RAB GDP-DISSOCIATION INHIBITOR"/>
    <property type="match status" value="1"/>
</dbReference>
<dbReference type="PRINTS" id="PR00891">
    <property type="entry name" value="RABGDIREP"/>
</dbReference>
<evidence type="ECO:0000313" key="3">
    <source>
        <dbReference type="EMBL" id="CEH18433.1"/>
    </source>
</evidence>
<dbReference type="Proteomes" id="UP000054845">
    <property type="component" value="Unassembled WGS sequence"/>
</dbReference>
<reference evidence="4" key="1">
    <citation type="submission" date="2014-09" db="EMBL/GenBank/DDBJ databases">
        <authorList>
            <person name="Sharma Rahul"/>
            <person name="Thines Marco"/>
        </authorList>
    </citation>
    <scope>NUCLEOTIDE SEQUENCE [LARGE SCALE GENOMIC DNA]</scope>
</reference>
<dbReference type="STRING" id="401625.A0A0P1BR88"/>
<feature type="compositionally biased region" description="Polar residues" evidence="2">
    <location>
        <begin position="404"/>
        <end position="423"/>
    </location>
</feature>
<dbReference type="EMBL" id="CCYA01000270">
    <property type="protein sequence ID" value="CEH18433.1"/>
    <property type="molecule type" value="Genomic_DNA"/>
</dbReference>
<proteinExistence type="inferred from homology"/>
<dbReference type="InterPro" id="IPR018203">
    <property type="entry name" value="GDP_dissociation_inhibitor"/>
</dbReference>
<organism evidence="3 4">
    <name type="scientific">Ceraceosorus bombacis</name>
    <dbReference type="NCBI Taxonomy" id="401625"/>
    <lineage>
        <taxon>Eukaryota</taxon>
        <taxon>Fungi</taxon>
        <taxon>Dikarya</taxon>
        <taxon>Basidiomycota</taxon>
        <taxon>Ustilaginomycotina</taxon>
        <taxon>Exobasidiomycetes</taxon>
        <taxon>Ceraceosorales</taxon>
        <taxon>Ceraceosoraceae</taxon>
        <taxon>Ceraceosorus</taxon>
    </lineage>
</organism>
<evidence type="ECO:0000256" key="1">
    <source>
        <dbReference type="ARBA" id="ARBA00005593"/>
    </source>
</evidence>
<protein>
    <submittedName>
        <fullName evidence="3">GDP dissociation inhibitor</fullName>
    </submittedName>
</protein>
<dbReference type="Pfam" id="PF00996">
    <property type="entry name" value="GDI"/>
    <property type="match status" value="2"/>
</dbReference>
<dbReference type="AlphaFoldDB" id="A0A0P1BR88"/>
<dbReference type="Gene3D" id="3.50.50.60">
    <property type="entry name" value="FAD/NAD(P)-binding domain"/>
    <property type="match status" value="2"/>
</dbReference>
<dbReference type="GO" id="GO:0005634">
    <property type="term" value="C:nucleus"/>
    <property type="evidence" value="ECO:0007669"/>
    <property type="project" value="TreeGrafter"/>
</dbReference>
<dbReference type="SUPFAM" id="SSF54373">
    <property type="entry name" value="FAD-linked reductases, C-terminal domain"/>
    <property type="match status" value="1"/>
</dbReference>
<dbReference type="GO" id="GO:0005829">
    <property type="term" value="C:cytosol"/>
    <property type="evidence" value="ECO:0007669"/>
    <property type="project" value="TreeGrafter"/>
</dbReference>
<accession>A0A0P1BR88</accession>
<dbReference type="PANTHER" id="PTHR11787:SF4">
    <property type="entry name" value="CHM, RAB ESCORT PROTEIN 1"/>
    <property type="match status" value="1"/>
</dbReference>
<evidence type="ECO:0000313" key="4">
    <source>
        <dbReference type="Proteomes" id="UP000054845"/>
    </source>
</evidence>
<dbReference type="GO" id="GO:0007264">
    <property type="term" value="P:small GTPase-mediated signal transduction"/>
    <property type="evidence" value="ECO:0007669"/>
    <property type="project" value="InterPro"/>
</dbReference>
<comment type="similarity">
    <text evidence="1">Belongs to the Rab GDI family.</text>
</comment>
<dbReference type="SUPFAM" id="SSF51905">
    <property type="entry name" value="FAD/NAD(P)-binding domain"/>
    <property type="match status" value="1"/>
</dbReference>
<dbReference type="GO" id="GO:0005968">
    <property type="term" value="C:Rab-protein geranylgeranyltransferase complex"/>
    <property type="evidence" value="ECO:0007669"/>
    <property type="project" value="TreeGrafter"/>
</dbReference>
<feature type="region of interest" description="Disordered" evidence="2">
    <location>
        <begin position="611"/>
        <end position="644"/>
    </location>
</feature>
<sequence length="644" mass="69264">MSLPTKHFDVLILGTGLAQSILSAALAKAGRSVLHVDSNDYYGGDCASLSLGELVNHVERTAESKKASSSTAWIDFPSHVLEAAQEASRSPAAKIPEDLRKSDRHYSLSLSPSLLPASGEAIDVLVRSGVASYATFRLLESTTVYTPNATAASPSAVSQLRTVPCSKEDVFKDRALSLPDKRRVMKLLMNVAQASSVADVVESDAYEEPFLSYLQGKHGLSDAVAQTLAYGVALCSRPDEPTKEALTRAKQHLSGIGRFGNSSYLVGQYGGAGELAQSYCRAAAVYGAIYILGHELSDMKPAQSFERANQGINDDSRAAETNQTSDGPTQCWEFGLKDLPEEGGLTADWVVGEPNTLTTLIPRQDDDDASVHATSRQPGLLNEIPDAKSLEAIIVLDRPIALQDSPTSANANETQGRSETTAASLPPETALVVFPPASLVPHHGSAVTALMMGEGTFSCPKGQYVYYLSTNVASAAGPDAGREVFEATKRALCKLAASSTVEPGTEASGWESRHERTARPEEVVPLIECFRCSPTNSAIDPARYPRLVPVPNARHQASGAGKVPNLSTWLDLATSQAEDLFWTIEGVEKRQAAEKKVEARRRRRDPAEYVGRVGATEKDEADEDEQVVEFFQPKRTGEEQDEEE</sequence>
<dbReference type="InterPro" id="IPR036188">
    <property type="entry name" value="FAD/NAD-bd_sf"/>
</dbReference>
<name>A0A0P1BR88_9BASI</name>
<dbReference type="GO" id="GO:0005092">
    <property type="term" value="F:GDP-dissociation inhibitor activity"/>
    <property type="evidence" value="ECO:0007669"/>
    <property type="project" value="InterPro"/>
</dbReference>
<dbReference type="OrthoDB" id="9446342at2759"/>
<feature type="region of interest" description="Disordered" evidence="2">
    <location>
        <begin position="404"/>
        <end position="424"/>
    </location>
</feature>